<gene>
    <name evidence="2" type="ORF">ADEAN_000129000</name>
</gene>
<name>A0A7G2C516_9TRYP</name>
<keyword evidence="1" id="KW-0472">Membrane</keyword>
<evidence type="ECO:0000256" key="1">
    <source>
        <dbReference type="SAM" id="Phobius"/>
    </source>
</evidence>
<keyword evidence="1" id="KW-0812">Transmembrane</keyword>
<accession>A0A7G2C516</accession>
<dbReference type="AlphaFoldDB" id="A0A7G2C516"/>
<proteinExistence type="predicted"/>
<keyword evidence="1" id="KW-1133">Transmembrane helix</keyword>
<keyword evidence="3" id="KW-1185">Reference proteome</keyword>
<feature type="transmembrane region" description="Helical" evidence="1">
    <location>
        <begin position="66"/>
        <end position="90"/>
    </location>
</feature>
<evidence type="ECO:0000313" key="2">
    <source>
        <dbReference type="EMBL" id="CAD2213847.1"/>
    </source>
</evidence>
<dbReference type="VEuPathDB" id="TriTrypDB:ADEAN_000129000"/>
<sequence length="91" mass="9752">MAIGFVVYIPTLVLSAIVFHRRDQEVAAREITVGVCTMSALSVGVAAITTAVYFEALYTEFDDTRIVIGPVMVLLATVLYLAASILLCVAL</sequence>
<feature type="transmembrane region" description="Helical" evidence="1">
    <location>
        <begin position="31"/>
        <end position="54"/>
    </location>
</feature>
<evidence type="ECO:0000313" key="3">
    <source>
        <dbReference type="Proteomes" id="UP000515908"/>
    </source>
</evidence>
<protein>
    <submittedName>
        <fullName evidence="2">Uncharacterized protein</fullName>
    </submittedName>
</protein>
<dbReference type="Proteomes" id="UP000515908">
    <property type="component" value="Chromosome 02"/>
</dbReference>
<dbReference type="EMBL" id="LR877146">
    <property type="protein sequence ID" value="CAD2213847.1"/>
    <property type="molecule type" value="Genomic_DNA"/>
</dbReference>
<reference evidence="2 3" key="1">
    <citation type="submission" date="2020-08" db="EMBL/GenBank/DDBJ databases">
        <authorList>
            <person name="Newling K."/>
            <person name="Davey J."/>
            <person name="Forrester S."/>
        </authorList>
    </citation>
    <scope>NUCLEOTIDE SEQUENCE [LARGE SCALE GENOMIC DNA]</scope>
    <source>
        <strain evidence="3">Crithidia deanei Carvalho (ATCC PRA-265)</strain>
    </source>
</reference>
<organism evidence="2 3">
    <name type="scientific">Angomonas deanei</name>
    <dbReference type="NCBI Taxonomy" id="59799"/>
    <lineage>
        <taxon>Eukaryota</taxon>
        <taxon>Discoba</taxon>
        <taxon>Euglenozoa</taxon>
        <taxon>Kinetoplastea</taxon>
        <taxon>Metakinetoplastina</taxon>
        <taxon>Trypanosomatida</taxon>
        <taxon>Trypanosomatidae</taxon>
        <taxon>Strigomonadinae</taxon>
        <taxon>Angomonas</taxon>
    </lineage>
</organism>